<sequence>MQRAPTCRTAAPVPEAGEGKPPPRAGAARGAPPSAGPRGRGPPPAGCGRRGPRGWAEDEDEEEEEDDDDEEEEKEGLSGAPACERLLRIAGAGSPLLFVHGTPVL</sequence>
<feature type="compositionally biased region" description="Acidic residues" evidence="1">
    <location>
        <begin position="57"/>
        <end position="74"/>
    </location>
</feature>
<evidence type="ECO:0000256" key="1">
    <source>
        <dbReference type="SAM" id="MobiDB-lite"/>
    </source>
</evidence>
<comment type="caution">
    <text evidence="2">The sequence shown here is derived from an EMBL/GenBank/DDBJ whole genome shotgun (WGS) entry which is preliminary data.</text>
</comment>
<protein>
    <submittedName>
        <fullName evidence="2">Uncharacterized protein</fullName>
    </submittedName>
</protein>
<name>A0ABN9VQA6_9DINO</name>
<evidence type="ECO:0000313" key="3">
    <source>
        <dbReference type="Proteomes" id="UP001189429"/>
    </source>
</evidence>
<keyword evidence="3" id="KW-1185">Reference proteome</keyword>
<proteinExistence type="predicted"/>
<feature type="compositionally biased region" description="Low complexity" evidence="1">
    <location>
        <begin position="25"/>
        <end position="37"/>
    </location>
</feature>
<dbReference type="Proteomes" id="UP001189429">
    <property type="component" value="Unassembled WGS sequence"/>
</dbReference>
<reference evidence="2" key="1">
    <citation type="submission" date="2023-10" db="EMBL/GenBank/DDBJ databases">
        <authorList>
            <person name="Chen Y."/>
            <person name="Shah S."/>
            <person name="Dougan E. K."/>
            <person name="Thang M."/>
            <person name="Chan C."/>
        </authorList>
    </citation>
    <scope>NUCLEOTIDE SEQUENCE [LARGE SCALE GENOMIC DNA]</scope>
</reference>
<feature type="region of interest" description="Disordered" evidence="1">
    <location>
        <begin position="1"/>
        <end position="80"/>
    </location>
</feature>
<dbReference type="EMBL" id="CAUYUJ010017391">
    <property type="protein sequence ID" value="CAK0874346.1"/>
    <property type="molecule type" value="Genomic_DNA"/>
</dbReference>
<gene>
    <name evidence="2" type="ORF">PCOR1329_LOCUS59298</name>
</gene>
<organism evidence="2 3">
    <name type="scientific">Prorocentrum cordatum</name>
    <dbReference type="NCBI Taxonomy" id="2364126"/>
    <lineage>
        <taxon>Eukaryota</taxon>
        <taxon>Sar</taxon>
        <taxon>Alveolata</taxon>
        <taxon>Dinophyceae</taxon>
        <taxon>Prorocentrales</taxon>
        <taxon>Prorocentraceae</taxon>
        <taxon>Prorocentrum</taxon>
    </lineage>
</organism>
<accession>A0ABN9VQA6</accession>
<evidence type="ECO:0000313" key="2">
    <source>
        <dbReference type="EMBL" id="CAK0874346.1"/>
    </source>
</evidence>